<dbReference type="Pfam" id="PF01694">
    <property type="entry name" value="Rhomboid"/>
    <property type="match status" value="1"/>
</dbReference>
<evidence type="ECO:0000313" key="11">
    <source>
        <dbReference type="Proteomes" id="UP001203761"/>
    </source>
</evidence>
<feature type="transmembrane region" description="Helical" evidence="8">
    <location>
        <begin position="201"/>
        <end position="221"/>
    </location>
</feature>
<keyword evidence="3 8" id="KW-0812">Transmembrane</keyword>
<feature type="transmembrane region" description="Helical" evidence="8">
    <location>
        <begin position="256"/>
        <end position="272"/>
    </location>
</feature>
<dbReference type="InterPro" id="IPR035952">
    <property type="entry name" value="Rhomboid-like_sf"/>
</dbReference>
<feature type="transmembrane region" description="Helical" evidence="8">
    <location>
        <begin position="98"/>
        <end position="117"/>
    </location>
</feature>
<dbReference type="Gene3D" id="1.20.1540.10">
    <property type="entry name" value="Rhomboid-like"/>
    <property type="match status" value="1"/>
</dbReference>
<dbReference type="InterPro" id="IPR050925">
    <property type="entry name" value="Rhomboid_protease_S54"/>
</dbReference>
<keyword evidence="10" id="KW-0645">Protease</keyword>
<dbReference type="EMBL" id="JAKNCJ010000009">
    <property type="protein sequence ID" value="MCL6424216.1"/>
    <property type="molecule type" value="Genomic_DNA"/>
</dbReference>
<reference evidence="10" key="1">
    <citation type="submission" date="2022-02" db="EMBL/GenBank/DDBJ databases">
        <authorList>
            <person name="Lee M."/>
            <person name="Kim S.-J."/>
            <person name="Jung M.-Y."/>
        </authorList>
    </citation>
    <scope>NUCLEOTIDE SEQUENCE</scope>
    <source>
        <strain evidence="10">JHP9</strain>
    </source>
</reference>
<comment type="similarity">
    <text evidence="2">Belongs to the peptidase S54 family.</text>
</comment>
<dbReference type="GO" id="GO:0008233">
    <property type="term" value="F:peptidase activity"/>
    <property type="evidence" value="ECO:0007669"/>
    <property type="project" value="UniProtKB-KW"/>
</dbReference>
<feature type="transmembrane region" description="Helical" evidence="8">
    <location>
        <begin position="175"/>
        <end position="195"/>
    </location>
</feature>
<feature type="domain" description="Peptidase S54 rhomboid" evidence="9">
    <location>
        <begin position="136"/>
        <end position="270"/>
    </location>
</feature>
<evidence type="ECO:0000256" key="8">
    <source>
        <dbReference type="SAM" id="Phobius"/>
    </source>
</evidence>
<dbReference type="Proteomes" id="UP001203761">
    <property type="component" value="Unassembled WGS sequence"/>
</dbReference>
<dbReference type="SUPFAM" id="SSF144091">
    <property type="entry name" value="Rhomboid-like"/>
    <property type="match status" value="1"/>
</dbReference>
<dbReference type="InterPro" id="IPR022764">
    <property type="entry name" value="Peptidase_S54_rhomboid_dom"/>
</dbReference>
<evidence type="ECO:0000256" key="2">
    <source>
        <dbReference type="ARBA" id="ARBA00009045"/>
    </source>
</evidence>
<comment type="caution">
    <text evidence="10">The sequence shown here is derived from an EMBL/GenBank/DDBJ whole genome shotgun (WGS) entry which is preliminary data.</text>
</comment>
<keyword evidence="4" id="KW-0378">Hydrolase</keyword>
<evidence type="ECO:0000256" key="5">
    <source>
        <dbReference type="ARBA" id="ARBA00022989"/>
    </source>
</evidence>
<evidence type="ECO:0000259" key="9">
    <source>
        <dbReference type="Pfam" id="PF01694"/>
    </source>
</evidence>
<dbReference type="PANTHER" id="PTHR43731:SF14">
    <property type="entry name" value="PRESENILIN-ASSOCIATED RHOMBOID-LIKE PROTEIN, MITOCHONDRIAL"/>
    <property type="match status" value="1"/>
</dbReference>
<accession>A0ABT0R2Q3</accession>
<name>A0ABT0R2Q3_9MICO</name>
<organism evidence="10 11">
    <name type="scientific">Brachybacterium equifaecis</name>
    <dbReference type="NCBI Taxonomy" id="2910770"/>
    <lineage>
        <taxon>Bacteria</taxon>
        <taxon>Bacillati</taxon>
        <taxon>Actinomycetota</taxon>
        <taxon>Actinomycetes</taxon>
        <taxon>Micrococcales</taxon>
        <taxon>Dermabacteraceae</taxon>
        <taxon>Brachybacterium</taxon>
    </lineage>
</organism>
<comment type="subcellular location">
    <subcellularLocation>
        <location evidence="1">Membrane</location>
        <topology evidence="1">Multi-pass membrane protein</topology>
    </subcellularLocation>
</comment>
<feature type="transmembrane region" description="Helical" evidence="8">
    <location>
        <begin position="137"/>
        <end position="163"/>
    </location>
</feature>
<feature type="region of interest" description="Disordered" evidence="7">
    <location>
        <begin position="1"/>
        <end position="39"/>
    </location>
</feature>
<keyword evidence="11" id="KW-1185">Reference proteome</keyword>
<evidence type="ECO:0000256" key="7">
    <source>
        <dbReference type="SAM" id="MobiDB-lite"/>
    </source>
</evidence>
<proteinExistence type="inferred from homology"/>
<protein>
    <submittedName>
        <fullName evidence="10">Rhomboid family intramembrane serine protease</fullName>
    </submittedName>
</protein>
<keyword evidence="5 8" id="KW-1133">Transmembrane helix</keyword>
<evidence type="ECO:0000256" key="1">
    <source>
        <dbReference type="ARBA" id="ARBA00004141"/>
    </source>
</evidence>
<dbReference type="GO" id="GO:0006508">
    <property type="term" value="P:proteolysis"/>
    <property type="evidence" value="ECO:0007669"/>
    <property type="project" value="UniProtKB-KW"/>
</dbReference>
<feature type="transmembrane region" description="Helical" evidence="8">
    <location>
        <begin position="292"/>
        <end position="313"/>
    </location>
</feature>
<feature type="transmembrane region" description="Helical" evidence="8">
    <location>
        <begin position="233"/>
        <end position="250"/>
    </location>
</feature>
<sequence length="321" mass="33512">MPHGQQSAYGQQSASGQGPLQPGLPSADAQAAPTCPRHPDQVSYVRCKRCGRPACGQCQRQAPVGMLCVDCERELAAAQAGSQPRNAAGGRMGTQTPIVTYVLIALCALAFGGQMLIGTAFEQPMLFAPIRALAMPWTFITSGFLHGGVMHLLLNMYALWAVGQFLERTLGHWRYAGIFLLSVIAGHVAVLLLASPADPSWITGTLGASGGVFGLFGAMFVTSRRLGGEARQIIVLIVLNIVITFTVPGISWQGHLGGLVMGTAAAFAMFALRPKATPGADRAALARRSALIHAAVLGAGLLLCIALVAVKALTVPTGSLY</sequence>
<evidence type="ECO:0000313" key="10">
    <source>
        <dbReference type="EMBL" id="MCL6424216.1"/>
    </source>
</evidence>
<feature type="compositionally biased region" description="Low complexity" evidence="7">
    <location>
        <begin position="1"/>
        <end position="18"/>
    </location>
</feature>
<evidence type="ECO:0000256" key="4">
    <source>
        <dbReference type="ARBA" id="ARBA00022801"/>
    </source>
</evidence>
<gene>
    <name evidence="10" type="ORF">Bequi_12645</name>
</gene>
<evidence type="ECO:0000256" key="3">
    <source>
        <dbReference type="ARBA" id="ARBA00022692"/>
    </source>
</evidence>
<keyword evidence="6 8" id="KW-0472">Membrane</keyword>
<evidence type="ECO:0000256" key="6">
    <source>
        <dbReference type="ARBA" id="ARBA00023136"/>
    </source>
</evidence>
<dbReference type="PANTHER" id="PTHR43731">
    <property type="entry name" value="RHOMBOID PROTEASE"/>
    <property type="match status" value="1"/>
</dbReference>